<protein>
    <submittedName>
        <fullName evidence="1">Uncharacterized protein</fullName>
    </submittedName>
</protein>
<name>A0AAD8MLJ1_9APIA</name>
<evidence type="ECO:0000313" key="2">
    <source>
        <dbReference type="Proteomes" id="UP001237642"/>
    </source>
</evidence>
<dbReference type="EMBL" id="JAUIZM010000006">
    <property type="protein sequence ID" value="KAK1377791.1"/>
    <property type="molecule type" value="Genomic_DNA"/>
</dbReference>
<reference evidence="1" key="2">
    <citation type="submission" date="2023-05" db="EMBL/GenBank/DDBJ databases">
        <authorList>
            <person name="Schelkunov M.I."/>
        </authorList>
    </citation>
    <scope>NUCLEOTIDE SEQUENCE</scope>
    <source>
        <strain evidence="1">Hsosn_3</strain>
        <tissue evidence="1">Leaf</tissue>
    </source>
</reference>
<accession>A0AAD8MLJ1</accession>
<proteinExistence type="predicted"/>
<dbReference type="Proteomes" id="UP001237642">
    <property type="component" value="Unassembled WGS sequence"/>
</dbReference>
<dbReference type="AlphaFoldDB" id="A0AAD8MLJ1"/>
<comment type="caution">
    <text evidence="1">The sequence shown here is derived from an EMBL/GenBank/DDBJ whole genome shotgun (WGS) entry which is preliminary data.</text>
</comment>
<keyword evidence="2" id="KW-1185">Reference proteome</keyword>
<evidence type="ECO:0000313" key="1">
    <source>
        <dbReference type="EMBL" id="KAK1377791.1"/>
    </source>
</evidence>
<organism evidence="1 2">
    <name type="scientific">Heracleum sosnowskyi</name>
    <dbReference type="NCBI Taxonomy" id="360622"/>
    <lineage>
        <taxon>Eukaryota</taxon>
        <taxon>Viridiplantae</taxon>
        <taxon>Streptophyta</taxon>
        <taxon>Embryophyta</taxon>
        <taxon>Tracheophyta</taxon>
        <taxon>Spermatophyta</taxon>
        <taxon>Magnoliopsida</taxon>
        <taxon>eudicotyledons</taxon>
        <taxon>Gunneridae</taxon>
        <taxon>Pentapetalae</taxon>
        <taxon>asterids</taxon>
        <taxon>campanulids</taxon>
        <taxon>Apiales</taxon>
        <taxon>Apiaceae</taxon>
        <taxon>Apioideae</taxon>
        <taxon>apioid superclade</taxon>
        <taxon>Tordylieae</taxon>
        <taxon>Tordyliinae</taxon>
        <taxon>Heracleum</taxon>
    </lineage>
</organism>
<sequence>MSSHHLFVNIFEWLEDAGDCRGRKNLSPKLLSIFCPQERLLPQPPSILICFTSGRKSSSGSPQFVEAIEQSGKLDAYSPDQLAGELFLDNTLAFTAEWLSRAP</sequence>
<gene>
    <name evidence="1" type="ORF">POM88_024535</name>
</gene>
<reference evidence="1" key="1">
    <citation type="submission" date="2023-02" db="EMBL/GenBank/DDBJ databases">
        <title>Genome of toxic invasive species Heracleum sosnowskyi carries increased number of genes despite the absence of recent whole-genome duplications.</title>
        <authorList>
            <person name="Schelkunov M."/>
            <person name="Shtratnikova V."/>
            <person name="Makarenko M."/>
            <person name="Klepikova A."/>
            <person name="Omelchenko D."/>
            <person name="Novikova G."/>
            <person name="Obukhova E."/>
            <person name="Bogdanov V."/>
            <person name="Penin A."/>
            <person name="Logacheva M."/>
        </authorList>
    </citation>
    <scope>NUCLEOTIDE SEQUENCE</scope>
    <source>
        <strain evidence="1">Hsosn_3</strain>
        <tissue evidence="1">Leaf</tissue>
    </source>
</reference>